<dbReference type="Proteomes" id="UP000474296">
    <property type="component" value="Unassembled WGS sequence"/>
</dbReference>
<keyword evidence="3" id="KW-1185">Reference proteome</keyword>
<dbReference type="AlphaFoldDB" id="A0A6M0CRT6"/>
<keyword evidence="1" id="KW-0472">Membrane</keyword>
<feature type="transmembrane region" description="Helical" evidence="1">
    <location>
        <begin position="6"/>
        <end position="26"/>
    </location>
</feature>
<proteinExistence type="predicted"/>
<sequence>MLSTGQLIFAGLFVIVFTAVIIFSYRKDIKMHKSFFKGGVGPIIIGFLIFVGILLLIKFYVK</sequence>
<comment type="caution">
    <text evidence="2">The sequence shown here is derived from an EMBL/GenBank/DDBJ whole genome shotgun (WGS) entry which is preliminary data.</text>
</comment>
<dbReference type="EMBL" id="JAABOQ010000006">
    <property type="protein sequence ID" value="NER18569.1"/>
    <property type="molecule type" value="Genomic_DNA"/>
</dbReference>
<name>A0A6M0CRT6_9FLAO</name>
<evidence type="ECO:0000313" key="2">
    <source>
        <dbReference type="EMBL" id="NER18569.1"/>
    </source>
</evidence>
<keyword evidence="1" id="KW-1133">Transmembrane helix</keyword>
<gene>
    <name evidence="2" type="ORF">GWK10_15220</name>
</gene>
<evidence type="ECO:0000256" key="1">
    <source>
        <dbReference type="SAM" id="Phobius"/>
    </source>
</evidence>
<accession>A0A6M0CRT6</accession>
<evidence type="ECO:0000313" key="3">
    <source>
        <dbReference type="Proteomes" id="UP000474296"/>
    </source>
</evidence>
<reference evidence="2 3" key="1">
    <citation type="submission" date="2020-01" db="EMBL/GenBank/DDBJ databases">
        <title>Spongiivirga citrea KCTC 32990T.</title>
        <authorList>
            <person name="Wang G."/>
        </authorList>
    </citation>
    <scope>NUCLEOTIDE SEQUENCE [LARGE SCALE GENOMIC DNA]</scope>
    <source>
        <strain evidence="2 3">KCTC 32990</strain>
    </source>
</reference>
<dbReference type="RefSeq" id="WP_164033251.1">
    <property type="nucleotide sequence ID" value="NZ_JAABOQ010000006.1"/>
</dbReference>
<protein>
    <submittedName>
        <fullName evidence="2">Uncharacterized protein</fullName>
    </submittedName>
</protein>
<keyword evidence="1" id="KW-0812">Transmembrane</keyword>
<organism evidence="2 3">
    <name type="scientific">Spongiivirga citrea</name>
    <dbReference type="NCBI Taxonomy" id="1481457"/>
    <lineage>
        <taxon>Bacteria</taxon>
        <taxon>Pseudomonadati</taxon>
        <taxon>Bacteroidota</taxon>
        <taxon>Flavobacteriia</taxon>
        <taxon>Flavobacteriales</taxon>
        <taxon>Flavobacteriaceae</taxon>
        <taxon>Spongiivirga</taxon>
    </lineage>
</organism>
<feature type="transmembrane region" description="Helical" evidence="1">
    <location>
        <begin position="38"/>
        <end position="61"/>
    </location>
</feature>